<name>A0A7K1LAN5_9ACTN</name>
<feature type="region of interest" description="Disordered" evidence="1">
    <location>
        <begin position="76"/>
        <end position="104"/>
    </location>
</feature>
<evidence type="ECO:0000313" key="3">
    <source>
        <dbReference type="Proteomes" id="UP000432015"/>
    </source>
</evidence>
<protein>
    <submittedName>
        <fullName evidence="2">Uncharacterized protein</fullName>
    </submittedName>
</protein>
<evidence type="ECO:0000313" key="2">
    <source>
        <dbReference type="EMBL" id="MUN41497.1"/>
    </source>
</evidence>
<sequence length="104" mass="11525">MRIPSDWRAERASGWFELHTLSHIPCGWNTGRCFDLLGDASEVQVIFFRHNCAGGNPDTFVVQYVEPGVWTVGRHDGGQWIPDSDHGTEDEADARAAELNGGAR</sequence>
<evidence type="ECO:0000256" key="1">
    <source>
        <dbReference type="SAM" id="MobiDB-lite"/>
    </source>
</evidence>
<gene>
    <name evidence="2" type="ORF">GNZ18_33625</name>
</gene>
<feature type="compositionally biased region" description="Basic and acidic residues" evidence="1">
    <location>
        <begin position="76"/>
        <end position="96"/>
    </location>
</feature>
<dbReference type="AlphaFoldDB" id="A0A7K1LAN5"/>
<comment type="caution">
    <text evidence="2">The sequence shown here is derived from an EMBL/GenBank/DDBJ whole genome shotgun (WGS) entry which is preliminary data.</text>
</comment>
<organism evidence="2 3">
    <name type="scientific">Actinomadura litoris</name>
    <dbReference type="NCBI Taxonomy" id="2678616"/>
    <lineage>
        <taxon>Bacteria</taxon>
        <taxon>Bacillati</taxon>
        <taxon>Actinomycetota</taxon>
        <taxon>Actinomycetes</taxon>
        <taxon>Streptosporangiales</taxon>
        <taxon>Thermomonosporaceae</taxon>
        <taxon>Actinomadura</taxon>
    </lineage>
</organism>
<accession>A0A7K1LAN5</accession>
<keyword evidence="3" id="KW-1185">Reference proteome</keyword>
<reference evidence="2 3" key="1">
    <citation type="submission" date="2019-11" db="EMBL/GenBank/DDBJ databases">
        <authorList>
            <person name="Cao P."/>
        </authorList>
    </citation>
    <scope>NUCLEOTIDE SEQUENCE [LARGE SCALE GENOMIC DNA]</scope>
    <source>
        <strain evidence="2 3">NEAU-AAG5</strain>
    </source>
</reference>
<proteinExistence type="predicted"/>
<dbReference type="Proteomes" id="UP000432015">
    <property type="component" value="Unassembled WGS sequence"/>
</dbReference>
<dbReference type="EMBL" id="WOFH01000014">
    <property type="protein sequence ID" value="MUN41497.1"/>
    <property type="molecule type" value="Genomic_DNA"/>
</dbReference>
<dbReference type="RefSeq" id="WP_156220666.1">
    <property type="nucleotide sequence ID" value="NZ_WOFH01000014.1"/>
</dbReference>